<keyword evidence="2" id="KW-0813">Transport</keyword>
<dbReference type="Pfam" id="PF11698">
    <property type="entry name" value="V-ATPase_H_C"/>
    <property type="match status" value="1"/>
</dbReference>
<name>A0A830HNK4_9CHLO</name>
<evidence type="ECO:0000256" key="5">
    <source>
        <dbReference type="SAM" id="MobiDB-lite"/>
    </source>
</evidence>
<protein>
    <recommendedName>
        <fullName evidence="6">ATPase V1 complex subunit H C-terminal domain-containing protein</fullName>
    </recommendedName>
</protein>
<dbReference type="PANTHER" id="PTHR10698:SF0">
    <property type="entry name" value="V-TYPE PROTON ATPASE SUBUNIT H"/>
    <property type="match status" value="1"/>
</dbReference>
<dbReference type="Gene3D" id="1.25.40.150">
    <property type="entry name" value="V-type ATPase, subunit H, C-terminal domain"/>
    <property type="match status" value="1"/>
</dbReference>
<feature type="domain" description="ATPase V1 complex subunit H C-terminal" evidence="6">
    <location>
        <begin position="527"/>
        <end position="620"/>
    </location>
</feature>
<comment type="caution">
    <text evidence="7">The sequence shown here is derived from an EMBL/GenBank/DDBJ whole genome shotgun (WGS) entry which is preliminary data.</text>
</comment>
<feature type="region of interest" description="Disordered" evidence="5">
    <location>
        <begin position="1"/>
        <end position="59"/>
    </location>
</feature>
<dbReference type="InterPro" id="IPR004908">
    <property type="entry name" value="ATPase_V1-cplx_hsu"/>
</dbReference>
<gene>
    <name evidence="7" type="ORF">PPROV_000725000</name>
</gene>
<evidence type="ECO:0000259" key="6">
    <source>
        <dbReference type="Pfam" id="PF11698"/>
    </source>
</evidence>
<dbReference type="AlphaFoldDB" id="A0A830HNK4"/>
<keyword evidence="8" id="KW-1185">Reference proteome</keyword>
<comment type="similarity">
    <text evidence="1">Belongs to the V-ATPase H subunit family.</text>
</comment>
<dbReference type="Pfam" id="PF03224">
    <property type="entry name" value="V-ATPase_H_N"/>
    <property type="match status" value="1"/>
</dbReference>
<dbReference type="InterPro" id="IPR011989">
    <property type="entry name" value="ARM-like"/>
</dbReference>
<dbReference type="InterPro" id="IPR038497">
    <property type="entry name" value="ATPase_V1-cplx_hsu_C_sf"/>
</dbReference>
<dbReference type="GO" id="GO:0046961">
    <property type="term" value="F:proton-transporting ATPase activity, rotational mechanism"/>
    <property type="evidence" value="ECO:0007669"/>
    <property type="project" value="InterPro"/>
</dbReference>
<evidence type="ECO:0000256" key="3">
    <source>
        <dbReference type="ARBA" id="ARBA00022781"/>
    </source>
</evidence>
<reference evidence="7" key="1">
    <citation type="submission" date="2020-10" db="EMBL/GenBank/DDBJ databases">
        <title>Unveiling of a novel bifunctional photoreceptor, Dualchrome1, isolated from a cosmopolitan green alga.</title>
        <authorList>
            <person name="Suzuki S."/>
            <person name="Kawachi M."/>
        </authorList>
    </citation>
    <scope>NUCLEOTIDE SEQUENCE</scope>
    <source>
        <strain evidence="7">NIES 2893</strain>
    </source>
</reference>
<dbReference type="PANTHER" id="PTHR10698">
    <property type="entry name" value="V-TYPE PROTON ATPASE SUBUNIT H"/>
    <property type="match status" value="1"/>
</dbReference>
<evidence type="ECO:0000313" key="8">
    <source>
        <dbReference type="Proteomes" id="UP000660262"/>
    </source>
</evidence>
<evidence type="ECO:0000313" key="7">
    <source>
        <dbReference type="EMBL" id="GHP08512.1"/>
    </source>
</evidence>
<dbReference type="Proteomes" id="UP000660262">
    <property type="component" value="Unassembled WGS sequence"/>
</dbReference>
<dbReference type="OrthoDB" id="10263554at2759"/>
<dbReference type="InterPro" id="IPR016024">
    <property type="entry name" value="ARM-type_fold"/>
</dbReference>
<keyword evidence="3" id="KW-0375">Hydrogen ion transport</keyword>
<keyword evidence="4" id="KW-0406">Ion transport</keyword>
<accession>A0A830HNK4</accession>
<evidence type="ECO:0000256" key="4">
    <source>
        <dbReference type="ARBA" id="ARBA00023065"/>
    </source>
</evidence>
<dbReference type="SUPFAM" id="SSF48371">
    <property type="entry name" value="ARM repeat"/>
    <property type="match status" value="1"/>
</dbReference>
<feature type="compositionally biased region" description="Polar residues" evidence="5">
    <location>
        <begin position="13"/>
        <end position="32"/>
    </location>
</feature>
<evidence type="ECO:0000256" key="2">
    <source>
        <dbReference type="ARBA" id="ARBA00022448"/>
    </source>
</evidence>
<proteinExistence type="inferred from homology"/>
<dbReference type="InterPro" id="IPR011987">
    <property type="entry name" value="ATPase_V1-cplx_hsu_C"/>
</dbReference>
<dbReference type="Gene3D" id="1.25.10.10">
    <property type="entry name" value="Leucine-rich Repeat Variant"/>
    <property type="match status" value="1"/>
</dbReference>
<organism evidence="7 8">
    <name type="scientific">Pycnococcus provasolii</name>
    <dbReference type="NCBI Taxonomy" id="41880"/>
    <lineage>
        <taxon>Eukaryota</taxon>
        <taxon>Viridiplantae</taxon>
        <taxon>Chlorophyta</taxon>
        <taxon>Pseudoscourfieldiophyceae</taxon>
        <taxon>Pseudoscourfieldiales</taxon>
        <taxon>Pycnococcaceae</taxon>
        <taxon>Pycnococcus</taxon>
    </lineage>
</organism>
<sequence>MPRGSALLGDDPSNVSESLVNAAMQPSSSSPGSAADVNADPAHVNNDNGGGGGVPSSSLSSSSSSLTLTSLLVVLLQKLPSSNLPFAGVDASDTLLLRKLASAFLIKKTPASASPLAVASWEKNLRAEDTTEDGAFPSCSCRSLFAALLRAMRILSDEHMLRATAGLLEQAAQGTISDVLELAGAQKPLPEGAHAGAAALLDAVRGDLEETDANDATARLFETLERHILHRTDAVVARHALRLHALAANAAHMRNLVGADEHARRSIVLSSKAARTPTDAAASVSAIASLAHALRIPTARPSAYAPDADVPALLRPLLVAGCADAVTGSTRHGGEQAAQLAQAAYDACICAWLLAFDADAASRLATAGCVAPLVALIRPGAAARPKVSRAATLAVYNLWFTAETGSAAATTTTTEAHKPGNIDDDGPPVICEQLLRCGIAAAVADALRVAKGDPNPDGEHKANLERLNDATTTCAQRIADAASAAASRGADAAFEAYRREVLSGALGGESGEAPPTNGAEAPYGRFNARFWRVHAPSSMEQDDFALVRVLMRLLDPGSSADPTTLRLACHDLGQFATYHPHGRSVLRQLSAYGSVAQLLAHGDESVRRASLLCTQRIMLSRDAMDKLSMVSRN</sequence>
<dbReference type="GO" id="GO:0000221">
    <property type="term" value="C:vacuolar proton-transporting V-type ATPase, V1 domain"/>
    <property type="evidence" value="ECO:0007669"/>
    <property type="project" value="InterPro"/>
</dbReference>
<dbReference type="EMBL" id="BNJQ01000021">
    <property type="protein sequence ID" value="GHP08512.1"/>
    <property type="molecule type" value="Genomic_DNA"/>
</dbReference>
<evidence type="ECO:0000256" key="1">
    <source>
        <dbReference type="ARBA" id="ARBA00008613"/>
    </source>
</evidence>